<dbReference type="Pfam" id="PF13505">
    <property type="entry name" value="OMP_b-brl"/>
    <property type="match status" value="1"/>
</dbReference>
<feature type="domain" description="Outer membrane protein beta-barrel" evidence="3">
    <location>
        <begin position="7"/>
        <end position="199"/>
    </location>
</feature>
<organism evidence="4 5">
    <name type="scientific">Fluctibacter corallii</name>
    <dbReference type="NCBI Taxonomy" id="2984329"/>
    <lineage>
        <taxon>Bacteria</taxon>
        <taxon>Pseudomonadati</taxon>
        <taxon>Pseudomonadota</taxon>
        <taxon>Gammaproteobacteria</taxon>
        <taxon>Alteromonadales</taxon>
        <taxon>Alteromonadaceae</taxon>
        <taxon>Fluctibacter</taxon>
    </lineage>
</organism>
<keyword evidence="5" id="KW-1185">Reference proteome</keyword>
<dbReference type="EMBL" id="JAOWKX010000010">
    <property type="protein sequence ID" value="MCV2886320.1"/>
    <property type="molecule type" value="Genomic_DNA"/>
</dbReference>
<dbReference type="RefSeq" id="WP_263713608.1">
    <property type="nucleotide sequence ID" value="NZ_JAOWKX010000010.1"/>
</dbReference>
<sequence length="199" mass="22374">MKSKLLLLSALLSLGFQAHADESQRWHLGLQYSFQDISVAPDRKPEAVGVVGGYRISEYFTLEARYNVGSSGYSSTYLDGNEGEKYKEEIDTQAMLLIKASYPIFDSVSVYALVGVSDTRYEFTVRSYRSDIEGNTTEVVYPYVVSHKEKDFTYGLGVTYRFSDSVTAFLDHQILPELEIGDSPQQDWSATNIGVTYSF</sequence>
<evidence type="ECO:0000256" key="1">
    <source>
        <dbReference type="ARBA" id="ARBA00022729"/>
    </source>
</evidence>
<name>A0ABT3ACB9_9ALTE</name>
<evidence type="ECO:0000313" key="5">
    <source>
        <dbReference type="Proteomes" id="UP001652504"/>
    </source>
</evidence>
<accession>A0ABT3ACB9</accession>
<evidence type="ECO:0000259" key="3">
    <source>
        <dbReference type="Pfam" id="PF13505"/>
    </source>
</evidence>
<keyword evidence="1 2" id="KW-0732">Signal</keyword>
<evidence type="ECO:0000313" key="4">
    <source>
        <dbReference type="EMBL" id="MCV2886320.1"/>
    </source>
</evidence>
<protein>
    <submittedName>
        <fullName evidence="4">Porin family protein</fullName>
    </submittedName>
</protein>
<dbReference type="SUPFAM" id="SSF56925">
    <property type="entry name" value="OMPA-like"/>
    <property type="match status" value="1"/>
</dbReference>
<dbReference type="Gene3D" id="2.40.160.20">
    <property type="match status" value="1"/>
</dbReference>
<proteinExistence type="predicted"/>
<evidence type="ECO:0000256" key="2">
    <source>
        <dbReference type="SAM" id="SignalP"/>
    </source>
</evidence>
<feature type="chain" id="PRO_5045603110" evidence="2">
    <location>
        <begin position="21"/>
        <end position="199"/>
    </location>
</feature>
<feature type="signal peptide" evidence="2">
    <location>
        <begin position="1"/>
        <end position="20"/>
    </location>
</feature>
<gene>
    <name evidence="4" type="ORF">OE749_16620</name>
</gene>
<reference evidence="4 5" key="1">
    <citation type="submission" date="2022-10" db="EMBL/GenBank/DDBJ databases">
        <title>Aestuariibacter sp. AA17 isolated from Montipora capitata coral fragment.</title>
        <authorList>
            <person name="Emsley S.A."/>
            <person name="Pfannmuller K.M."/>
            <person name="Loughran R.M."/>
            <person name="Shlafstein M."/>
            <person name="Papke E."/>
            <person name="Saw J.H."/>
            <person name="Ushijima B."/>
            <person name="Videau P."/>
        </authorList>
    </citation>
    <scope>NUCLEOTIDE SEQUENCE [LARGE SCALE GENOMIC DNA]</scope>
    <source>
        <strain evidence="4 5">AA17</strain>
    </source>
</reference>
<dbReference type="Proteomes" id="UP001652504">
    <property type="component" value="Unassembled WGS sequence"/>
</dbReference>
<dbReference type="InterPro" id="IPR027385">
    <property type="entry name" value="Beta-barrel_OMP"/>
</dbReference>
<dbReference type="InterPro" id="IPR011250">
    <property type="entry name" value="OMP/PagP_B-barrel"/>
</dbReference>
<comment type="caution">
    <text evidence="4">The sequence shown here is derived from an EMBL/GenBank/DDBJ whole genome shotgun (WGS) entry which is preliminary data.</text>
</comment>